<dbReference type="Proteomes" id="UP001259982">
    <property type="component" value="Unassembled WGS sequence"/>
</dbReference>
<sequence length="355" mass="38932">MNIDTSKPVMVTGATGYVAGWLVKRLLDAGLTVHAAVRDPDNADKRRHLDAMAEDAPGSIRYFGADLLTPGSYKEAMAGCSIVFHTASPFTIAVKDPQKDLIEPAQLGTRNVLESVNDTPSVERVVLTSSCAAIYGDNADLADTPNGVFTEEIWNTSSSVDHQAYSYSKLLAEKEAWKLADAQSRWRLVTVNPSLVIGPGTNAKATSESFNIVKQIGDGTMKMGIPDIGFGAVDVRDVAEAHFRAAFVPEAEGRFIVSGHNTGFLEMARTLLDRYGDAYPIPRRKLPKWLVWLVGPLTTKGLTREFISRNVDLPWRADNSRSRNILGVTYRPLDESMNDFFAQLIDSGRLKKRTA</sequence>
<protein>
    <submittedName>
        <fullName evidence="3">NAD-dependent epimerase/dehydratase family protein</fullName>
    </submittedName>
</protein>
<evidence type="ECO:0000313" key="3">
    <source>
        <dbReference type="EMBL" id="MDT0617364.1"/>
    </source>
</evidence>
<comment type="caution">
    <text evidence="3">The sequence shown here is derived from an EMBL/GenBank/DDBJ whole genome shotgun (WGS) entry which is preliminary data.</text>
</comment>
<dbReference type="EMBL" id="JAVRHY010000002">
    <property type="protein sequence ID" value="MDT0617364.1"/>
    <property type="molecule type" value="Genomic_DNA"/>
</dbReference>
<feature type="domain" description="NAD-dependent epimerase/dehydratase" evidence="2">
    <location>
        <begin position="9"/>
        <end position="246"/>
    </location>
</feature>
<proteinExistence type="predicted"/>
<dbReference type="SUPFAM" id="SSF51735">
    <property type="entry name" value="NAD(P)-binding Rossmann-fold domains"/>
    <property type="match status" value="1"/>
</dbReference>
<dbReference type="InterPro" id="IPR036291">
    <property type="entry name" value="NAD(P)-bd_dom_sf"/>
</dbReference>
<gene>
    <name evidence="3" type="ORF">RM531_02655</name>
</gene>
<organism evidence="3 4">
    <name type="scientific">Spectribacter acetivorans</name>
    <dbReference type="NCBI Taxonomy" id="3075603"/>
    <lineage>
        <taxon>Bacteria</taxon>
        <taxon>Pseudomonadati</taxon>
        <taxon>Pseudomonadota</taxon>
        <taxon>Gammaproteobacteria</taxon>
        <taxon>Salinisphaerales</taxon>
        <taxon>Salinisphaeraceae</taxon>
        <taxon>Spectribacter</taxon>
    </lineage>
</organism>
<evidence type="ECO:0000313" key="4">
    <source>
        <dbReference type="Proteomes" id="UP001259982"/>
    </source>
</evidence>
<accession>A0ABU3B4H7</accession>
<reference evidence="3 4" key="1">
    <citation type="submission" date="2023-09" db="EMBL/GenBank/DDBJ databases">
        <authorList>
            <person name="Rey-Velasco X."/>
        </authorList>
    </citation>
    <scope>NUCLEOTIDE SEQUENCE [LARGE SCALE GENOMIC DNA]</scope>
    <source>
        <strain evidence="3 4">P385</strain>
    </source>
</reference>
<dbReference type="InterPro" id="IPR001509">
    <property type="entry name" value="Epimerase_deHydtase"/>
</dbReference>
<dbReference type="Pfam" id="PF01370">
    <property type="entry name" value="Epimerase"/>
    <property type="match status" value="1"/>
</dbReference>
<name>A0ABU3B4H7_9GAMM</name>
<evidence type="ECO:0000259" key="2">
    <source>
        <dbReference type="Pfam" id="PF01370"/>
    </source>
</evidence>
<dbReference type="InterPro" id="IPR050425">
    <property type="entry name" value="NAD(P)_dehydrat-like"/>
</dbReference>
<keyword evidence="4" id="KW-1185">Reference proteome</keyword>
<keyword evidence="1" id="KW-0560">Oxidoreductase</keyword>
<dbReference type="RefSeq" id="WP_311657101.1">
    <property type="nucleotide sequence ID" value="NZ_JAVRHY010000002.1"/>
</dbReference>
<evidence type="ECO:0000256" key="1">
    <source>
        <dbReference type="ARBA" id="ARBA00023002"/>
    </source>
</evidence>
<dbReference type="PANTHER" id="PTHR10366">
    <property type="entry name" value="NAD DEPENDENT EPIMERASE/DEHYDRATASE"/>
    <property type="match status" value="1"/>
</dbReference>
<dbReference type="Gene3D" id="3.40.50.720">
    <property type="entry name" value="NAD(P)-binding Rossmann-like Domain"/>
    <property type="match status" value="1"/>
</dbReference>
<dbReference type="PANTHER" id="PTHR10366:SF812">
    <property type="entry name" value="VPS9 DOMAIN-CONTAINING PROTEIN"/>
    <property type="match status" value="1"/>
</dbReference>